<keyword evidence="3" id="KW-0378">Hydrolase</keyword>
<evidence type="ECO:0000256" key="3">
    <source>
        <dbReference type="ARBA" id="ARBA00022801"/>
    </source>
</evidence>
<dbReference type="InterPro" id="IPR029045">
    <property type="entry name" value="ClpP/crotonase-like_dom_sf"/>
</dbReference>
<evidence type="ECO:0000256" key="1">
    <source>
        <dbReference type="ARBA" id="ARBA00001709"/>
    </source>
</evidence>
<dbReference type="PANTHER" id="PTHR43176:SF3">
    <property type="entry name" value="3-HYDROXYISOBUTYRYL-COA HYDROLASE, MITOCHONDRIAL"/>
    <property type="match status" value="1"/>
</dbReference>
<dbReference type="Proteomes" id="UP001589693">
    <property type="component" value="Unassembled WGS sequence"/>
</dbReference>
<evidence type="ECO:0000313" key="5">
    <source>
        <dbReference type="EMBL" id="MFB9904016.1"/>
    </source>
</evidence>
<name>A0ABV5ZT00_9PSEU</name>
<protein>
    <recommendedName>
        <fullName evidence="2">3-hydroxyisobutyryl-CoA hydrolase</fullName>
        <ecNumber evidence="2">3.1.2.4</ecNumber>
    </recommendedName>
</protein>
<comment type="catalytic activity">
    <reaction evidence="1">
        <text>3-hydroxy-2-methylpropanoyl-CoA + H2O = 3-hydroxy-2-methylpropanoate + CoA + H(+)</text>
        <dbReference type="Rhea" id="RHEA:20888"/>
        <dbReference type="ChEBI" id="CHEBI:11805"/>
        <dbReference type="ChEBI" id="CHEBI:15377"/>
        <dbReference type="ChEBI" id="CHEBI:15378"/>
        <dbReference type="ChEBI" id="CHEBI:57287"/>
        <dbReference type="ChEBI" id="CHEBI:57340"/>
        <dbReference type="EC" id="3.1.2.4"/>
    </reaction>
</comment>
<evidence type="ECO:0000256" key="2">
    <source>
        <dbReference type="ARBA" id="ARBA00011915"/>
    </source>
</evidence>
<organism evidence="5 6">
    <name type="scientific">Allokutzneria oryzae</name>
    <dbReference type="NCBI Taxonomy" id="1378989"/>
    <lineage>
        <taxon>Bacteria</taxon>
        <taxon>Bacillati</taxon>
        <taxon>Actinomycetota</taxon>
        <taxon>Actinomycetes</taxon>
        <taxon>Pseudonocardiales</taxon>
        <taxon>Pseudonocardiaceae</taxon>
        <taxon>Allokutzneria</taxon>
    </lineage>
</organism>
<proteinExistence type="predicted"/>
<dbReference type="CDD" id="cd06558">
    <property type="entry name" value="crotonase-like"/>
    <property type="match status" value="1"/>
</dbReference>
<evidence type="ECO:0000313" key="6">
    <source>
        <dbReference type="Proteomes" id="UP001589693"/>
    </source>
</evidence>
<dbReference type="InterPro" id="IPR032259">
    <property type="entry name" value="HIBYL-CoA-H"/>
</dbReference>
<dbReference type="Gene3D" id="3.90.226.10">
    <property type="entry name" value="2-enoyl-CoA Hydratase, Chain A, domain 1"/>
    <property type="match status" value="1"/>
</dbReference>
<sequence length="345" mass="37185">MNDVVLRTERGLGRITLNRPRALNALTPEMVRRMDAALAEWEADDSVRAILIDGAGERGLCAGGDIRGIYEHAKAGQDGPKTFWREEYLLNHRISRFPKPYVALMDGIVMGGGVGVSAHGSVRVVTDRSTVCMPEVGIGFLPDVGGTYLLSRAPGELGTHAALTAARLTAADAIHFGLADHYVPAAKLPELVEALLEADDLDAVVRAHAEAPPASQLAQERRWIDPCYAADTVEEIVSRLRTSGEPAGEAAAKELLDKSPTSVKVTLKALRTAKVLDGLGECLDLEYRIACVLLTGHDLVEGIRAAIIDKDRNPLWSPDRIEDVDRADVERCFAWLGADELGLSG</sequence>
<feature type="domain" description="Enoyl-CoA hydratase/isomerase" evidence="4">
    <location>
        <begin position="13"/>
        <end position="333"/>
    </location>
</feature>
<dbReference type="SUPFAM" id="SSF52096">
    <property type="entry name" value="ClpP/crotonase"/>
    <property type="match status" value="1"/>
</dbReference>
<dbReference type="EC" id="3.1.2.4" evidence="2"/>
<gene>
    <name evidence="5" type="ORF">ACFFQA_08700</name>
</gene>
<dbReference type="RefSeq" id="WP_377851177.1">
    <property type="nucleotide sequence ID" value="NZ_JBHLZU010000007.1"/>
</dbReference>
<reference evidence="5 6" key="1">
    <citation type="submission" date="2024-09" db="EMBL/GenBank/DDBJ databases">
        <authorList>
            <person name="Sun Q."/>
            <person name="Mori K."/>
        </authorList>
    </citation>
    <scope>NUCLEOTIDE SEQUENCE [LARGE SCALE GENOMIC DNA]</scope>
    <source>
        <strain evidence="5 6">TBRC 7907</strain>
    </source>
</reference>
<dbReference type="Pfam" id="PF16113">
    <property type="entry name" value="ECH_2"/>
    <property type="match status" value="1"/>
</dbReference>
<dbReference type="InterPro" id="IPR045004">
    <property type="entry name" value="ECH_dom"/>
</dbReference>
<dbReference type="EMBL" id="JBHLZU010000007">
    <property type="protein sequence ID" value="MFB9904016.1"/>
    <property type="molecule type" value="Genomic_DNA"/>
</dbReference>
<dbReference type="PANTHER" id="PTHR43176">
    <property type="entry name" value="3-HYDROXYISOBUTYRYL-COA HYDROLASE-RELATED"/>
    <property type="match status" value="1"/>
</dbReference>
<evidence type="ECO:0000259" key="4">
    <source>
        <dbReference type="Pfam" id="PF16113"/>
    </source>
</evidence>
<dbReference type="NCBIfam" id="NF004127">
    <property type="entry name" value="PRK05617.1"/>
    <property type="match status" value="1"/>
</dbReference>
<comment type="caution">
    <text evidence="5">The sequence shown here is derived from an EMBL/GenBank/DDBJ whole genome shotgun (WGS) entry which is preliminary data.</text>
</comment>
<accession>A0ABV5ZT00</accession>
<keyword evidence="6" id="KW-1185">Reference proteome</keyword>